<dbReference type="GO" id="GO:0008270">
    <property type="term" value="F:zinc ion binding"/>
    <property type="evidence" value="ECO:0007669"/>
    <property type="project" value="UniProtKB-KW"/>
</dbReference>
<dbReference type="SUPFAM" id="SSF48371">
    <property type="entry name" value="ARM repeat"/>
    <property type="match status" value="1"/>
</dbReference>
<keyword evidence="3" id="KW-0862">Zinc</keyword>
<proteinExistence type="predicted"/>
<dbReference type="Gene3D" id="1.25.10.10">
    <property type="entry name" value="Leucine-rich Repeat Variant"/>
    <property type="match status" value="1"/>
</dbReference>
<dbReference type="InterPro" id="IPR002893">
    <property type="entry name" value="Znf_MYND"/>
</dbReference>
<accession>A0A9P6E558</accession>
<evidence type="ECO:0000256" key="4">
    <source>
        <dbReference type="PROSITE-ProRule" id="PRU00134"/>
    </source>
</evidence>
<dbReference type="PROSITE" id="PS01360">
    <property type="entry name" value="ZF_MYND_1"/>
    <property type="match status" value="1"/>
</dbReference>
<comment type="caution">
    <text evidence="7">The sequence shown here is derived from an EMBL/GenBank/DDBJ whole genome shotgun (WGS) entry which is preliminary data.</text>
</comment>
<keyword evidence="8" id="KW-1185">Reference proteome</keyword>
<evidence type="ECO:0000313" key="8">
    <source>
        <dbReference type="Proteomes" id="UP000807306"/>
    </source>
</evidence>
<dbReference type="EMBL" id="MU157936">
    <property type="protein sequence ID" value="KAF9522727.1"/>
    <property type="molecule type" value="Genomic_DNA"/>
</dbReference>
<feature type="compositionally biased region" description="Low complexity" evidence="5">
    <location>
        <begin position="16"/>
        <end position="26"/>
    </location>
</feature>
<evidence type="ECO:0000313" key="7">
    <source>
        <dbReference type="EMBL" id="KAF9522727.1"/>
    </source>
</evidence>
<dbReference type="Gene3D" id="6.10.140.2220">
    <property type="match status" value="1"/>
</dbReference>
<feature type="domain" description="MYND-type" evidence="6">
    <location>
        <begin position="676"/>
        <end position="714"/>
    </location>
</feature>
<protein>
    <recommendedName>
        <fullName evidence="6">MYND-type domain-containing protein</fullName>
    </recommendedName>
</protein>
<name>A0A9P6E558_9AGAR</name>
<dbReference type="InterPro" id="IPR016024">
    <property type="entry name" value="ARM-type_fold"/>
</dbReference>
<sequence length="719" mass="80706">MPGPGSRKSHKKSKSKASSNAGASSSADDKDVFHVYVPDIENAEGWNAIVNRLCAFFNLPDLTRRSGLKKVHQNFQNIYDRLNTAYQTAGDNWKLKGGIVGIVAKMCVDSLLRNKLFEKGILDLIMPMLDVKETRHVALRALSTITHHGGVQARGDIAVQAHYLTKLMRDHPNDEKIAELGIIILSHCICVITEGDEKPKRPELLRNFDMVDVLKTIVETVKRPHSYPRAMIEHAVELFTGATLHASKAFKAYPPAIKFLVAGMRSKDWPTRCSCLGAILYLDRLNAENDTRTFDPRRLMGAIQRGVPRHLNDILMAYGPTRSEVYLTMSCTTEFQKAMMACAQDKDLYSLGLKLSKLILKTEFSISEGGFMFEDANGRPVVADVGLPFKMYSESLPHAAKAIRAKRKPEEQDFADILDIKYYIMKQRIPDAISHANKALQRNPQQAYFHYASTLSADNVLGLRAAKKGLKCKMITPFVKYQMTQRAVEHAGDMGLKILQDLPDAGDQKWEEGIAFLMSAIEDAKIYVDEAPPDNRHMKNVGYWYVLLSILTREQLSPDLCELDGNLKKLKIADEFSKFLSDKPPNTFLRLAQQTVVTYYSEAVKEFGDVYAALDEVKVKGGPAPTAFEKETIDDDLESWLEEMYLEDGGKELGVRCEASETLRTVNFANVKLYRCSFCGNPSAALKKCSQCSKTRYCDSSCQKLHWVTHKKECSKAQG</sequence>
<dbReference type="PROSITE" id="PS50865">
    <property type="entry name" value="ZF_MYND_2"/>
    <property type="match status" value="1"/>
</dbReference>
<evidence type="ECO:0000256" key="5">
    <source>
        <dbReference type="SAM" id="MobiDB-lite"/>
    </source>
</evidence>
<dbReference type="SUPFAM" id="SSF144232">
    <property type="entry name" value="HIT/MYND zinc finger-like"/>
    <property type="match status" value="1"/>
</dbReference>
<organism evidence="7 8">
    <name type="scientific">Crepidotus variabilis</name>
    <dbReference type="NCBI Taxonomy" id="179855"/>
    <lineage>
        <taxon>Eukaryota</taxon>
        <taxon>Fungi</taxon>
        <taxon>Dikarya</taxon>
        <taxon>Basidiomycota</taxon>
        <taxon>Agaricomycotina</taxon>
        <taxon>Agaricomycetes</taxon>
        <taxon>Agaricomycetidae</taxon>
        <taxon>Agaricales</taxon>
        <taxon>Agaricineae</taxon>
        <taxon>Crepidotaceae</taxon>
        <taxon>Crepidotus</taxon>
    </lineage>
</organism>
<evidence type="ECO:0000256" key="2">
    <source>
        <dbReference type="ARBA" id="ARBA00022771"/>
    </source>
</evidence>
<keyword evidence="2 4" id="KW-0863">Zinc-finger</keyword>
<dbReference type="AlphaFoldDB" id="A0A9P6E558"/>
<dbReference type="OrthoDB" id="341421at2759"/>
<evidence type="ECO:0000256" key="3">
    <source>
        <dbReference type="ARBA" id="ARBA00022833"/>
    </source>
</evidence>
<dbReference type="InterPro" id="IPR011989">
    <property type="entry name" value="ARM-like"/>
</dbReference>
<keyword evidence="1" id="KW-0479">Metal-binding</keyword>
<dbReference type="Pfam" id="PF01753">
    <property type="entry name" value="zf-MYND"/>
    <property type="match status" value="1"/>
</dbReference>
<evidence type="ECO:0000256" key="1">
    <source>
        <dbReference type="ARBA" id="ARBA00022723"/>
    </source>
</evidence>
<feature type="region of interest" description="Disordered" evidence="5">
    <location>
        <begin position="1"/>
        <end position="27"/>
    </location>
</feature>
<reference evidence="7" key="1">
    <citation type="submission" date="2020-11" db="EMBL/GenBank/DDBJ databases">
        <authorList>
            <consortium name="DOE Joint Genome Institute"/>
            <person name="Ahrendt S."/>
            <person name="Riley R."/>
            <person name="Andreopoulos W."/>
            <person name="Labutti K."/>
            <person name="Pangilinan J."/>
            <person name="Ruiz-Duenas F.J."/>
            <person name="Barrasa J.M."/>
            <person name="Sanchez-Garcia M."/>
            <person name="Camarero S."/>
            <person name="Miyauchi S."/>
            <person name="Serrano A."/>
            <person name="Linde D."/>
            <person name="Babiker R."/>
            <person name="Drula E."/>
            <person name="Ayuso-Fernandez I."/>
            <person name="Pacheco R."/>
            <person name="Padilla G."/>
            <person name="Ferreira P."/>
            <person name="Barriuso J."/>
            <person name="Kellner H."/>
            <person name="Castanera R."/>
            <person name="Alfaro M."/>
            <person name="Ramirez L."/>
            <person name="Pisabarro A.G."/>
            <person name="Kuo A."/>
            <person name="Tritt A."/>
            <person name="Lipzen A."/>
            <person name="He G."/>
            <person name="Yan M."/>
            <person name="Ng V."/>
            <person name="Cullen D."/>
            <person name="Martin F."/>
            <person name="Rosso M.-N."/>
            <person name="Henrissat B."/>
            <person name="Hibbett D."/>
            <person name="Martinez A.T."/>
            <person name="Grigoriev I.V."/>
        </authorList>
    </citation>
    <scope>NUCLEOTIDE SEQUENCE</scope>
    <source>
        <strain evidence="7">CBS 506.95</strain>
    </source>
</reference>
<dbReference type="Proteomes" id="UP000807306">
    <property type="component" value="Unassembled WGS sequence"/>
</dbReference>
<evidence type="ECO:0000259" key="6">
    <source>
        <dbReference type="PROSITE" id="PS50865"/>
    </source>
</evidence>
<gene>
    <name evidence="7" type="ORF">CPB83DRAFT_822482</name>
</gene>